<dbReference type="Proteomes" id="UP000030564">
    <property type="component" value="Unassembled WGS sequence"/>
</dbReference>
<evidence type="ECO:0000256" key="5">
    <source>
        <dbReference type="ARBA" id="ARBA00022694"/>
    </source>
</evidence>
<dbReference type="GO" id="GO:0010181">
    <property type="term" value="F:FMN binding"/>
    <property type="evidence" value="ECO:0007669"/>
    <property type="project" value="UniProtKB-UniRule"/>
</dbReference>
<feature type="site" description="Interacts with tRNA" evidence="10">
    <location>
        <position position="107"/>
    </location>
</feature>
<comment type="catalytic activity">
    <reaction evidence="10">
        <text>5,6-dihydrouridine(20) in tRNA + NADP(+) = uridine(20) in tRNA + NADPH + H(+)</text>
        <dbReference type="Rhea" id="RHEA:53336"/>
        <dbReference type="Rhea" id="RHEA-COMP:13533"/>
        <dbReference type="Rhea" id="RHEA-COMP:13534"/>
        <dbReference type="ChEBI" id="CHEBI:15378"/>
        <dbReference type="ChEBI" id="CHEBI:57783"/>
        <dbReference type="ChEBI" id="CHEBI:58349"/>
        <dbReference type="ChEBI" id="CHEBI:65315"/>
        <dbReference type="ChEBI" id="CHEBI:74443"/>
        <dbReference type="EC" id="1.3.1.91"/>
    </reaction>
</comment>
<feature type="binding site" evidence="10 13">
    <location>
        <begin position="27"/>
        <end position="29"/>
    </location>
    <ligand>
        <name>FMN</name>
        <dbReference type="ChEBI" id="CHEBI:58210"/>
    </ligand>
</feature>
<keyword evidence="5 10" id="KW-0819">tRNA processing</keyword>
<feature type="site" description="Interacts with tRNA; defines subfamily-specific binding signature" evidence="10">
    <location>
        <position position="309"/>
    </location>
</feature>
<feature type="binding site" evidence="10 13">
    <location>
        <position position="181"/>
    </location>
    <ligand>
        <name>FMN</name>
        <dbReference type="ChEBI" id="CHEBI:58210"/>
    </ligand>
</feature>
<dbReference type="Pfam" id="PF01207">
    <property type="entry name" value="Dus"/>
    <property type="match status" value="1"/>
</dbReference>
<comment type="catalytic activity">
    <reaction evidence="10">
        <text>5,6-dihydrouridine(20) in tRNA + NAD(+) = uridine(20) in tRNA + NADH + H(+)</text>
        <dbReference type="Rhea" id="RHEA:53340"/>
        <dbReference type="Rhea" id="RHEA-COMP:13533"/>
        <dbReference type="Rhea" id="RHEA-COMP:13534"/>
        <dbReference type="ChEBI" id="CHEBI:15378"/>
        <dbReference type="ChEBI" id="CHEBI:57540"/>
        <dbReference type="ChEBI" id="CHEBI:57945"/>
        <dbReference type="ChEBI" id="CHEBI:65315"/>
        <dbReference type="ChEBI" id="CHEBI:74443"/>
        <dbReference type="EC" id="1.3.1.91"/>
    </reaction>
</comment>
<name>A0A0A6DB47_9PSED</name>
<keyword evidence="2 10" id="KW-0820">tRNA-binding</keyword>
<evidence type="ECO:0000256" key="10">
    <source>
        <dbReference type="HAMAP-Rule" id="MF_02041"/>
    </source>
</evidence>
<dbReference type="Gene3D" id="1.20.120.1460">
    <property type="match status" value="1"/>
</dbReference>
<keyword evidence="13" id="KW-0547">Nucleotide-binding</keyword>
<feature type="site" description="Interacts with tRNA; defines subfamily-specific binding signature" evidence="10">
    <location>
        <position position="193"/>
    </location>
</feature>
<dbReference type="GO" id="GO:0000049">
    <property type="term" value="F:tRNA binding"/>
    <property type="evidence" value="ECO:0007669"/>
    <property type="project" value="UniProtKB-UniRule"/>
</dbReference>
<evidence type="ECO:0000256" key="6">
    <source>
        <dbReference type="ARBA" id="ARBA00022857"/>
    </source>
</evidence>
<dbReference type="InterPro" id="IPR018517">
    <property type="entry name" value="tRNA_hU_synthase_CS"/>
</dbReference>
<dbReference type="HAMAP" id="MF_02041">
    <property type="entry name" value="DusA_subfam"/>
    <property type="match status" value="1"/>
</dbReference>
<comment type="caution">
    <text evidence="15">The sequence shown here is derived from an EMBL/GenBank/DDBJ whole genome shotgun (WGS) entry which is preliminary data.</text>
</comment>
<dbReference type="Gene3D" id="3.20.20.70">
    <property type="entry name" value="Aldolase class I"/>
    <property type="match status" value="1"/>
</dbReference>
<evidence type="ECO:0000313" key="15">
    <source>
        <dbReference type="EMBL" id="KHA73053.1"/>
    </source>
</evidence>
<comment type="similarity">
    <text evidence="10">Belongs to the Dus family. DusA subfamily.</text>
</comment>
<comment type="similarity">
    <text evidence="11">Belongs to the dus family.</text>
</comment>
<reference evidence="15 16" key="1">
    <citation type="submission" date="2014-10" db="EMBL/GenBank/DDBJ databases">
        <title>Draft genome sequence of Pseudomonas chlororaphis EA105.</title>
        <authorList>
            <person name="McCully L.M."/>
            <person name="Bitzer A.S."/>
            <person name="Spence C."/>
            <person name="Bais H."/>
            <person name="Silby M.W."/>
        </authorList>
    </citation>
    <scope>NUCLEOTIDE SEQUENCE [LARGE SCALE GENOMIC DNA]</scope>
    <source>
        <strain evidence="15 16">EA105</strain>
    </source>
</reference>
<dbReference type="InterPro" id="IPR013785">
    <property type="entry name" value="Aldolase_TIM"/>
</dbReference>
<keyword evidence="6 10" id="KW-0521">NADP</keyword>
<dbReference type="InterPro" id="IPR001269">
    <property type="entry name" value="DUS_fam"/>
</dbReference>
<evidence type="ECO:0000313" key="16">
    <source>
        <dbReference type="Proteomes" id="UP000030564"/>
    </source>
</evidence>
<sequence length="339" mass="37386">MNLEKPETPVKASYNRSEPSRRFSVAPMMDWTDRHCRFFLRLLSKNALLYTEMVTTGALLNGDHERFLRHNEAEHPLALQLGGSVPLDLAACARMAQDHGYDEVNLNVGCPSDRVQNNMIGACLMGHPQLVADCVKAMQDAVSIPVTVKHRIGINGRDSYAELCDFVGTVRDAGCTSFTVHARIAILEGLSPKENRDIPPLRYDVAAQLKADFPELEIVLNGGIKTMEACHEHLQTFDGVMLGREAYHNPYLLAEVDQQLFGSSAPVISRAEALAQLRPYIAEHLLAGGAMHHITRHVLGLGTGFPGARKFRQLLSVDIHKAKDPLALLDQAAELLEGR</sequence>
<evidence type="ECO:0000256" key="11">
    <source>
        <dbReference type="PIRNR" id="PIRNR006621"/>
    </source>
</evidence>
<feature type="binding site" evidence="10 13">
    <location>
        <begin position="243"/>
        <end position="244"/>
    </location>
    <ligand>
        <name>FMN</name>
        <dbReference type="ChEBI" id="CHEBI:58210"/>
    </ligand>
</feature>
<dbReference type="EC" id="1.3.1.91" evidence="10"/>
<keyword evidence="8 10" id="KW-0560">Oxidoreductase</keyword>
<evidence type="ECO:0000256" key="8">
    <source>
        <dbReference type="ARBA" id="ARBA00023002"/>
    </source>
</evidence>
<evidence type="ECO:0000256" key="3">
    <source>
        <dbReference type="ARBA" id="ARBA00022630"/>
    </source>
</evidence>
<dbReference type="EMBL" id="JSFK01000007">
    <property type="protein sequence ID" value="KHA73053.1"/>
    <property type="molecule type" value="Genomic_DNA"/>
</dbReference>
<dbReference type="AlphaFoldDB" id="A0A0A6DB47"/>
<dbReference type="PANTHER" id="PTHR42907:SF1">
    <property type="entry name" value="FMN-LINKED OXIDOREDUCTASES SUPERFAMILY PROTEIN"/>
    <property type="match status" value="1"/>
</dbReference>
<dbReference type="InterPro" id="IPR035587">
    <property type="entry name" value="DUS-like_FMN-bd"/>
</dbReference>
<feature type="binding site" evidence="10 13">
    <location>
        <begin position="221"/>
        <end position="223"/>
    </location>
    <ligand>
        <name>FMN</name>
        <dbReference type="ChEBI" id="CHEBI:58210"/>
    </ligand>
</feature>
<dbReference type="PATRIC" id="fig|587753.9.peg.5685"/>
<feature type="active site" description="Proton donor" evidence="10 12">
    <location>
        <position position="110"/>
    </location>
</feature>
<evidence type="ECO:0000256" key="7">
    <source>
        <dbReference type="ARBA" id="ARBA00022884"/>
    </source>
</evidence>
<dbReference type="CDD" id="cd02801">
    <property type="entry name" value="DUS_like_FMN"/>
    <property type="match status" value="1"/>
</dbReference>
<dbReference type="PIRSF" id="PIRSF006621">
    <property type="entry name" value="Dus"/>
    <property type="match status" value="1"/>
</dbReference>
<dbReference type="InterPro" id="IPR004653">
    <property type="entry name" value="DusA"/>
</dbReference>
<proteinExistence type="inferred from homology"/>
<feature type="site" description="Interacts with tRNA" evidence="10">
    <location>
        <position position="196"/>
    </location>
</feature>
<comment type="cofactor">
    <cofactor evidence="1 10 11 13">
        <name>FMN</name>
        <dbReference type="ChEBI" id="CHEBI:58210"/>
    </cofactor>
</comment>
<dbReference type="GO" id="GO:0102264">
    <property type="term" value="F:tRNA-dihydrouridine20 synthase activity"/>
    <property type="evidence" value="ECO:0007669"/>
    <property type="project" value="UniProtKB-EC"/>
</dbReference>
<dbReference type="NCBIfam" id="TIGR00742">
    <property type="entry name" value="yjbN"/>
    <property type="match status" value="1"/>
</dbReference>
<accession>A0A0A6DB47</accession>
<evidence type="ECO:0000256" key="9">
    <source>
        <dbReference type="ARBA" id="ARBA00058013"/>
    </source>
</evidence>
<feature type="domain" description="DUS-like FMN-binding" evidence="14">
    <location>
        <begin position="25"/>
        <end position="332"/>
    </location>
</feature>
<evidence type="ECO:0000256" key="13">
    <source>
        <dbReference type="PIRSR" id="PIRSR006621-2"/>
    </source>
</evidence>
<dbReference type="PROSITE" id="PS01136">
    <property type="entry name" value="UPF0034"/>
    <property type="match status" value="1"/>
</dbReference>
<comment type="function">
    <text evidence="9 10">Catalyzes the synthesis of 5,6-dihydrouridine (D), a modified base found in the D-loop of most tRNAs, via the reduction of the C5-C6 double bond in target uridines. Specifically modifies U20 and U20a in tRNAs.</text>
</comment>
<comment type="catalytic activity">
    <reaction evidence="10">
        <text>5,6-dihydrouridine(20a) in tRNA + NAD(+) = uridine(20a) in tRNA + NADH + H(+)</text>
        <dbReference type="Rhea" id="RHEA:53348"/>
        <dbReference type="Rhea" id="RHEA-COMP:13535"/>
        <dbReference type="Rhea" id="RHEA-COMP:13536"/>
        <dbReference type="ChEBI" id="CHEBI:15378"/>
        <dbReference type="ChEBI" id="CHEBI:57540"/>
        <dbReference type="ChEBI" id="CHEBI:57945"/>
        <dbReference type="ChEBI" id="CHEBI:65315"/>
        <dbReference type="ChEBI" id="CHEBI:74443"/>
    </reaction>
</comment>
<protein>
    <recommendedName>
        <fullName evidence="10">tRNA-dihydrouridine(20/20a) synthase</fullName>
        <ecNumber evidence="10">1.3.1.91</ecNumber>
    </recommendedName>
    <alternativeName>
        <fullName evidence="10">U20-specific dihydrouridine synthase</fullName>
        <shortName evidence="10">U20-specific Dus</shortName>
    </alternativeName>
    <alternativeName>
        <fullName evidence="10">tRNA-dihydrouridine synthase A</fullName>
    </alternativeName>
</protein>
<dbReference type="FunFam" id="3.20.20.70:FF:000083">
    <property type="entry name" value="tRNA-dihydrouridine(20/20a) synthase"/>
    <property type="match status" value="1"/>
</dbReference>
<dbReference type="GO" id="GO:0102266">
    <property type="term" value="F:tRNA-dihydrouridine20a synthase activity"/>
    <property type="evidence" value="ECO:0007669"/>
    <property type="project" value="RHEA"/>
</dbReference>
<dbReference type="PANTHER" id="PTHR42907">
    <property type="entry name" value="FMN-LINKED OXIDOREDUCTASES SUPERFAMILY PROTEIN"/>
    <property type="match status" value="1"/>
</dbReference>
<keyword evidence="3 10" id="KW-0285">Flavoprotein</keyword>
<evidence type="ECO:0000256" key="12">
    <source>
        <dbReference type="PIRSR" id="PIRSR006621-1"/>
    </source>
</evidence>
<keyword evidence="7 10" id="KW-0694">RNA-binding</keyword>
<feature type="site" description="Interacts with tRNA; defines subfamily-specific binding signature" evidence="10">
    <location>
        <position position="312"/>
    </location>
</feature>
<dbReference type="OrthoDB" id="9783413at2"/>
<dbReference type="NCBIfam" id="NF008774">
    <property type="entry name" value="PRK11815.1"/>
    <property type="match status" value="1"/>
</dbReference>
<organism evidence="15 16">
    <name type="scientific">Pseudomonas chlororaphis</name>
    <dbReference type="NCBI Taxonomy" id="587753"/>
    <lineage>
        <taxon>Bacteria</taxon>
        <taxon>Pseudomonadati</taxon>
        <taxon>Pseudomonadota</taxon>
        <taxon>Gammaproteobacteria</taxon>
        <taxon>Pseudomonadales</taxon>
        <taxon>Pseudomonadaceae</taxon>
        <taxon>Pseudomonas</taxon>
    </lineage>
</organism>
<dbReference type="SUPFAM" id="SSF51395">
    <property type="entry name" value="FMN-linked oxidoreductases"/>
    <property type="match status" value="1"/>
</dbReference>
<feature type="binding site" evidence="10 13">
    <location>
        <position position="149"/>
    </location>
    <ligand>
        <name>FMN</name>
        <dbReference type="ChEBI" id="CHEBI:58210"/>
    </ligand>
</feature>
<evidence type="ECO:0000256" key="2">
    <source>
        <dbReference type="ARBA" id="ARBA00022555"/>
    </source>
</evidence>
<dbReference type="GO" id="GO:0050660">
    <property type="term" value="F:flavin adenine dinucleotide binding"/>
    <property type="evidence" value="ECO:0007669"/>
    <property type="project" value="InterPro"/>
</dbReference>
<evidence type="ECO:0000256" key="4">
    <source>
        <dbReference type="ARBA" id="ARBA00022643"/>
    </source>
</evidence>
<feature type="binding site" evidence="10 13">
    <location>
        <position position="80"/>
    </location>
    <ligand>
        <name>FMN</name>
        <dbReference type="ChEBI" id="CHEBI:58210"/>
    </ligand>
</feature>
<comment type="catalytic activity">
    <reaction evidence="10">
        <text>5,6-dihydrouridine(20a) in tRNA + NADP(+) = uridine(20a) in tRNA + NADPH + H(+)</text>
        <dbReference type="Rhea" id="RHEA:53344"/>
        <dbReference type="Rhea" id="RHEA-COMP:13535"/>
        <dbReference type="Rhea" id="RHEA-COMP:13536"/>
        <dbReference type="ChEBI" id="CHEBI:15378"/>
        <dbReference type="ChEBI" id="CHEBI:57783"/>
        <dbReference type="ChEBI" id="CHEBI:58349"/>
        <dbReference type="ChEBI" id="CHEBI:65315"/>
        <dbReference type="ChEBI" id="CHEBI:74443"/>
    </reaction>
</comment>
<evidence type="ECO:0000256" key="1">
    <source>
        <dbReference type="ARBA" id="ARBA00001917"/>
    </source>
</evidence>
<keyword evidence="4 10" id="KW-0288">FMN</keyword>
<gene>
    <name evidence="10" type="primary">dusA</name>
    <name evidence="15" type="ORF">NZ35_12075</name>
</gene>
<evidence type="ECO:0000259" key="14">
    <source>
        <dbReference type="Pfam" id="PF01207"/>
    </source>
</evidence>